<feature type="domain" description="UvrD-like helicase ATP-binding" evidence="5">
    <location>
        <begin position="215"/>
        <end position="576"/>
    </location>
</feature>
<dbReference type="Gene3D" id="3.40.50.300">
    <property type="entry name" value="P-loop containing nucleotide triphosphate hydrolases"/>
    <property type="match status" value="3"/>
</dbReference>
<dbReference type="GO" id="GO:0005524">
    <property type="term" value="F:ATP binding"/>
    <property type="evidence" value="ECO:0007669"/>
    <property type="project" value="UniProtKB-KW"/>
</dbReference>
<dbReference type="GO" id="GO:0043138">
    <property type="term" value="F:3'-5' DNA helicase activity"/>
    <property type="evidence" value="ECO:0007669"/>
    <property type="project" value="TreeGrafter"/>
</dbReference>
<dbReference type="PANTHER" id="PTHR11070:SF45">
    <property type="entry name" value="DNA 3'-5' HELICASE"/>
    <property type="match status" value="1"/>
</dbReference>
<organism evidence="6">
    <name type="scientific">freshwater metagenome</name>
    <dbReference type="NCBI Taxonomy" id="449393"/>
    <lineage>
        <taxon>unclassified sequences</taxon>
        <taxon>metagenomes</taxon>
        <taxon>ecological metagenomes</taxon>
    </lineage>
</organism>
<accession>A0A6J6E6W0</accession>
<dbReference type="AlphaFoldDB" id="A0A6J6E6W0"/>
<evidence type="ECO:0000256" key="4">
    <source>
        <dbReference type="ARBA" id="ARBA00022840"/>
    </source>
</evidence>
<dbReference type="InterPro" id="IPR014016">
    <property type="entry name" value="UvrD-like_ATP-bd"/>
</dbReference>
<evidence type="ECO:0000256" key="2">
    <source>
        <dbReference type="ARBA" id="ARBA00022801"/>
    </source>
</evidence>
<keyword evidence="3" id="KW-0347">Helicase</keyword>
<keyword evidence="2" id="KW-0378">Hydrolase</keyword>
<reference evidence="6" key="1">
    <citation type="submission" date="2020-05" db="EMBL/GenBank/DDBJ databases">
        <authorList>
            <person name="Chiriac C."/>
            <person name="Salcher M."/>
            <person name="Ghai R."/>
            <person name="Kavagutti S V."/>
        </authorList>
    </citation>
    <scope>NUCLEOTIDE SEQUENCE</scope>
</reference>
<dbReference type="SUPFAM" id="SSF52540">
    <property type="entry name" value="P-loop containing nucleoside triphosphate hydrolases"/>
    <property type="match status" value="1"/>
</dbReference>
<evidence type="ECO:0000256" key="1">
    <source>
        <dbReference type="ARBA" id="ARBA00022741"/>
    </source>
</evidence>
<protein>
    <submittedName>
        <fullName evidence="6">Unannotated protein</fullName>
    </submittedName>
</protein>
<dbReference type="GO" id="GO:0005829">
    <property type="term" value="C:cytosol"/>
    <property type="evidence" value="ECO:0007669"/>
    <property type="project" value="TreeGrafter"/>
</dbReference>
<evidence type="ECO:0000259" key="5">
    <source>
        <dbReference type="PROSITE" id="PS51198"/>
    </source>
</evidence>
<proteinExistence type="predicted"/>
<evidence type="ECO:0000313" key="6">
    <source>
        <dbReference type="EMBL" id="CAB4570999.1"/>
    </source>
</evidence>
<evidence type="ECO:0000256" key="3">
    <source>
        <dbReference type="ARBA" id="ARBA00022806"/>
    </source>
</evidence>
<keyword evidence="1" id="KW-0547">Nucleotide-binding</keyword>
<dbReference type="GO" id="GO:0000725">
    <property type="term" value="P:recombinational repair"/>
    <property type="evidence" value="ECO:0007669"/>
    <property type="project" value="TreeGrafter"/>
</dbReference>
<dbReference type="GO" id="GO:0003677">
    <property type="term" value="F:DNA binding"/>
    <property type="evidence" value="ECO:0007669"/>
    <property type="project" value="InterPro"/>
</dbReference>
<dbReference type="PANTHER" id="PTHR11070">
    <property type="entry name" value="UVRD / RECB / PCRA DNA HELICASE FAMILY MEMBER"/>
    <property type="match status" value="1"/>
</dbReference>
<name>A0A6J6E6W0_9ZZZZ</name>
<keyword evidence="4" id="KW-0067">ATP-binding</keyword>
<dbReference type="GO" id="GO:0016787">
    <property type="term" value="F:hydrolase activity"/>
    <property type="evidence" value="ECO:0007669"/>
    <property type="project" value="UniProtKB-KW"/>
</dbReference>
<dbReference type="InterPro" id="IPR000212">
    <property type="entry name" value="DNA_helicase_UvrD/REP"/>
</dbReference>
<dbReference type="EMBL" id="CAEZSR010000096">
    <property type="protein sequence ID" value="CAB4570999.1"/>
    <property type="molecule type" value="Genomic_DNA"/>
</dbReference>
<gene>
    <name evidence="6" type="ORF">UFOPK1493_02394</name>
</gene>
<dbReference type="PROSITE" id="PS51198">
    <property type="entry name" value="UVRD_HELICASE_ATP_BIND"/>
    <property type="match status" value="1"/>
</dbReference>
<sequence>MTQQHPDLAEEQAYIDHAYDCLEQSRSDAWKLRDLSEATLGGTFQARYERDVFDEALVNRLTKLDLGDAALVFGRIDRLAERPDEIESFHIGRLAVADDNSEPVVVDWRAPVAEPFYRATGREPMGLRRRRHFAVQGRTLLGLEDELFGDGHLGVGDDGTIGRVAADRDAGFDGDAAGDGERAGKAGPGSLRGYSTLLAALERGRTGQLGDIVATIQAEQDEIIRSPQAGVLVVQGGPGTGKTVVALHRAAYLLYTYRFPLEDQGVLVIGPNRVFLRYIERVLPSLGEAGVEQVVLNDLVPDVEWSRPGVDPADGPLTATVKGDLRMADVIDKAVTDRERPLRDDLVVPFRTGFLRLRAEETGRIVRAAQRRFRRHNAARKWVEGEVWSAMAATWRDGDLHPSEVKEVVRSLPEVRVALERMWPVLTPAQLLHDLFGSKALLKLAAEKYLSEQEYLSLHRPRAADVSEVRWTDHDVALLDEARNFLGPRPPRKGLPADEEEIRTYGHIVIDEVQDLTPMQLRMAARRSLNGSMTVVGDIAQATGALAPDDWDDVLAHLPDNKPSRVIGLSVGYRIPDRIMELANRVMMAATPTLRAPISVRAGDEHPEFVEVAPDTDLGAGVAGAVQAMAAAMPDGSIAVVVADAMVDDVSSALAAAGIDHGRATRSGLSAAITVVPVSVVKGLELDGVVVVEPAAIVAAEQQGLRALYVALTRSTRRLTIVHAAPLPAAMQPVSAPAS</sequence>
<dbReference type="InterPro" id="IPR027417">
    <property type="entry name" value="P-loop_NTPase"/>
</dbReference>